<gene>
    <name evidence="7" type="ORF">ACD591_10885</name>
    <name evidence="6" type="ORF">FOE74_16610</name>
</gene>
<evidence type="ECO:0000259" key="5">
    <source>
        <dbReference type="Pfam" id="PF00535"/>
    </source>
</evidence>
<dbReference type="InterPro" id="IPR001173">
    <property type="entry name" value="Glyco_trans_2-like"/>
</dbReference>
<keyword evidence="4" id="KW-0812">Transmembrane</keyword>
<feature type="transmembrane region" description="Helical" evidence="4">
    <location>
        <begin position="311"/>
        <end position="330"/>
    </location>
</feature>
<keyword evidence="2 7" id="KW-0328">Glycosyltransferase</keyword>
<evidence type="ECO:0000256" key="2">
    <source>
        <dbReference type="ARBA" id="ARBA00022676"/>
    </source>
</evidence>
<dbReference type="EC" id="2.4.-.-" evidence="7"/>
<dbReference type="EMBL" id="JBGOGF010000005">
    <property type="protein sequence ID" value="MFA1771797.1"/>
    <property type="molecule type" value="Genomic_DNA"/>
</dbReference>
<proteinExistence type="inferred from homology"/>
<dbReference type="Gene3D" id="3.90.550.10">
    <property type="entry name" value="Spore Coat Polysaccharide Biosynthesis Protein SpsA, Chain A"/>
    <property type="match status" value="1"/>
</dbReference>
<dbReference type="PANTHER" id="PTHR43630">
    <property type="entry name" value="POLY-BETA-1,6-N-ACETYL-D-GLUCOSAMINE SYNTHASE"/>
    <property type="match status" value="1"/>
</dbReference>
<evidence type="ECO:0000313" key="9">
    <source>
        <dbReference type="Proteomes" id="UP001570846"/>
    </source>
</evidence>
<reference evidence="6 8" key="2">
    <citation type="submission" date="2019-09" db="EMBL/GenBank/DDBJ databases">
        <title>A bacterium isolated from glacier soil.</title>
        <authorList>
            <person name="Liu Q."/>
        </authorList>
    </citation>
    <scope>NUCLEOTIDE SEQUENCE [LARGE SCALE GENOMIC DNA]</scope>
    <source>
        <strain evidence="6 8">MDT1-10-3</strain>
    </source>
</reference>
<dbReference type="SUPFAM" id="SSF53448">
    <property type="entry name" value="Nucleotide-diphospho-sugar transferases"/>
    <property type="match status" value="1"/>
</dbReference>
<dbReference type="OrthoDB" id="9805625at2"/>
<comment type="caution">
    <text evidence="6">The sequence shown here is derived from an EMBL/GenBank/DDBJ whole genome shotgun (WGS) entry which is preliminary data.</text>
</comment>
<reference evidence="6 8" key="1">
    <citation type="submission" date="2019-07" db="EMBL/GenBank/DDBJ databases">
        <authorList>
            <person name="Qu J.-H."/>
        </authorList>
    </citation>
    <scope>NUCLEOTIDE SEQUENCE [LARGE SCALE GENOMIC DNA]</scope>
    <source>
        <strain evidence="6 8">MDT1-10-3</strain>
    </source>
</reference>
<feature type="transmembrane region" description="Helical" evidence="4">
    <location>
        <begin position="283"/>
        <end position="304"/>
    </location>
</feature>
<sequence>MSLLVLFLVVVYAGIVLRCWYAWKTLPEVELNPQTPTTFFTVILPVRNEAHNLLALLRDLEGQQYPAHQFEVLVVDDHSEDGTPDVVRQFQESSDLPLRLLLLSHFPGKRQKKAAVEIGISYAKGDWIACTDGDCRLSPLWLQALNQVRQNQKPKFISGPVVYSPLGTFWERLQALEFSALVGVGAASIALQKPTMCNGANLAYEKAAFYAVEGYAGNEQVPSGDDEFLLHKIHQRFPGQVAFAKAKEALVQTPAAASVTQFVNQRIRWASKWRHYETLSSQMLAVVVLGANVAVMGTLGAALAQTWEWSFFMIVLLLKLGADAVLLNQILGFYHKKKLLSLLWFLQLVYVPYILLSSFLGWKGKYHWKGRQLRTA</sequence>
<evidence type="ECO:0000256" key="4">
    <source>
        <dbReference type="SAM" id="Phobius"/>
    </source>
</evidence>
<keyword evidence="3 6" id="KW-0808">Transferase</keyword>
<feature type="domain" description="Glycosyltransferase 2-like" evidence="5">
    <location>
        <begin position="41"/>
        <end position="174"/>
    </location>
</feature>
<evidence type="ECO:0000313" key="8">
    <source>
        <dbReference type="Proteomes" id="UP000323866"/>
    </source>
</evidence>
<evidence type="ECO:0000256" key="3">
    <source>
        <dbReference type="ARBA" id="ARBA00022679"/>
    </source>
</evidence>
<evidence type="ECO:0000256" key="1">
    <source>
        <dbReference type="ARBA" id="ARBA00006739"/>
    </source>
</evidence>
<dbReference type="EMBL" id="VKKZ01000023">
    <property type="protein sequence ID" value="KAA6431741.1"/>
    <property type="molecule type" value="Genomic_DNA"/>
</dbReference>
<dbReference type="GO" id="GO:0016757">
    <property type="term" value="F:glycosyltransferase activity"/>
    <property type="evidence" value="ECO:0007669"/>
    <property type="project" value="UniProtKB-KW"/>
</dbReference>
<keyword evidence="9" id="KW-1185">Reference proteome</keyword>
<comment type="similarity">
    <text evidence="1">Belongs to the glycosyltransferase 2 family.</text>
</comment>
<keyword evidence="4" id="KW-1133">Transmembrane helix</keyword>
<dbReference type="AlphaFoldDB" id="A0A5M8Q9I8"/>
<evidence type="ECO:0000313" key="7">
    <source>
        <dbReference type="EMBL" id="MFA1771797.1"/>
    </source>
</evidence>
<feature type="transmembrane region" description="Helical" evidence="4">
    <location>
        <begin position="342"/>
        <end position="362"/>
    </location>
</feature>
<organism evidence="6 8">
    <name type="scientific">Rufibacter glacialis</name>
    <dbReference type="NCBI Taxonomy" id="1259555"/>
    <lineage>
        <taxon>Bacteria</taxon>
        <taxon>Pseudomonadati</taxon>
        <taxon>Bacteroidota</taxon>
        <taxon>Cytophagia</taxon>
        <taxon>Cytophagales</taxon>
        <taxon>Hymenobacteraceae</taxon>
        <taxon>Rufibacter</taxon>
    </lineage>
</organism>
<dbReference type="InterPro" id="IPR029044">
    <property type="entry name" value="Nucleotide-diphossugar_trans"/>
</dbReference>
<protein>
    <submittedName>
        <fullName evidence="6">Glycosyltransferase</fullName>
        <ecNumber evidence="7">2.4.-.-</ecNumber>
    </submittedName>
</protein>
<accession>A0A5M8Q9I8</accession>
<dbReference type="Proteomes" id="UP001570846">
    <property type="component" value="Unassembled WGS sequence"/>
</dbReference>
<dbReference type="RefSeq" id="WP_149099761.1">
    <property type="nucleotide sequence ID" value="NZ_BMMG01000006.1"/>
</dbReference>
<name>A0A5M8Q9I8_9BACT</name>
<keyword evidence="4" id="KW-0472">Membrane</keyword>
<dbReference type="PANTHER" id="PTHR43630:SF1">
    <property type="entry name" value="POLY-BETA-1,6-N-ACETYL-D-GLUCOSAMINE SYNTHASE"/>
    <property type="match status" value="1"/>
</dbReference>
<reference evidence="7 9" key="3">
    <citation type="submission" date="2024-08" db="EMBL/GenBank/DDBJ databases">
        <authorList>
            <person name="Wei W."/>
        </authorList>
    </citation>
    <scope>NUCLEOTIDE SEQUENCE [LARGE SCALE GENOMIC DNA]</scope>
    <source>
        <strain evidence="7 9">XU2</strain>
    </source>
</reference>
<dbReference type="Pfam" id="PF00535">
    <property type="entry name" value="Glycos_transf_2"/>
    <property type="match status" value="1"/>
</dbReference>
<dbReference type="Proteomes" id="UP000323866">
    <property type="component" value="Unassembled WGS sequence"/>
</dbReference>
<evidence type="ECO:0000313" key="6">
    <source>
        <dbReference type="EMBL" id="KAA6431741.1"/>
    </source>
</evidence>